<sequence length="473" mass="53551">MSNENFISRLNDDVLFEIFLYLCAEKPETVYSNYPYPALQLSLICSRWRAVSLCSYRLWTNITVLISTTAPRDGEPGLDERAHHALIQEEITNIYVQRSQGWLISVFVCRSTQSWSPKIPPPSEWVFPISDRQIHLLCQAISWQEICILSRWHGPVQDQSLRRLLDMGAQCLKAVHTVTLPGHPGLYTTPAFALASNLRSLCLHGHNCCYSINDGLSHPDFPFNKIRSLAINGSSTRCDIECGSIFLIQRALGRFPYLRGLVLSVPIVDPHEYGILPNLSLPFLTSLTLWVDYACQVKVKYYLSNFSLPRLRSFALKYVNNIIQYPFPAESVADVLGTCSQSLRSLSLEKVPIRASSLIDILSVVPGLTCLEIRDPVLGSFIPYCPVSQAFATYIEANPAFLLDLEAVEFIWQREDTGRKLEKALMEMVETRRAYGKLNEVTMGRLNPYEELSVDTNRRLAALKRQEQPIGMV</sequence>
<dbReference type="Gene3D" id="3.80.10.10">
    <property type="entry name" value="Ribonuclease Inhibitor"/>
    <property type="match status" value="1"/>
</dbReference>
<reference evidence="2" key="1">
    <citation type="journal article" date="2017" name="Nat. Ecol. Evol.">
        <title>Genome expansion and lineage-specific genetic innovations in the forest pathogenic fungi Armillaria.</title>
        <authorList>
            <person name="Sipos G."/>
            <person name="Prasanna A.N."/>
            <person name="Walter M.C."/>
            <person name="O'Connor E."/>
            <person name="Balint B."/>
            <person name="Krizsan K."/>
            <person name="Kiss B."/>
            <person name="Hess J."/>
            <person name="Varga T."/>
            <person name="Slot J."/>
            <person name="Riley R."/>
            <person name="Boka B."/>
            <person name="Rigling D."/>
            <person name="Barry K."/>
            <person name="Lee J."/>
            <person name="Mihaltcheva S."/>
            <person name="LaButti K."/>
            <person name="Lipzen A."/>
            <person name="Waldron R."/>
            <person name="Moloney N.M."/>
            <person name="Sperisen C."/>
            <person name="Kredics L."/>
            <person name="Vagvoelgyi C."/>
            <person name="Patrignani A."/>
            <person name="Fitzpatrick D."/>
            <person name="Nagy I."/>
            <person name="Doyle S."/>
            <person name="Anderson J.B."/>
            <person name="Grigoriev I.V."/>
            <person name="Gueldener U."/>
            <person name="Muensterkoetter M."/>
            <person name="Nagy L.G."/>
        </authorList>
    </citation>
    <scope>NUCLEOTIDE SEQUENCE [LARGE SCALE GENOMIC DNA]</scope>
    <source>
        <strain evidence="2">28-4</strain>
    </source>
</reference>
<dbReference type="Gene3D" id="1.20.1280.50">
    <property type="match status" value="1"/>
</dbReference>
<dbReference type="Proteomes" id="UP000218334">
    <property type="component" value="Unassembled WGS sequence"/>
</dbReference>
<evidence type="ECO:0000313" key="2">
    <source>
        <dbReference type="Proteomes" id="UP000218334"/>
    </source>
</evidence>
<dbReference type="InterPro" id="IPR032675">
    <property type="entry name" value="LRR_dom_sf"/>
</dbReference>
<dbReference type="SUPFAM" id="SSF52047">
    <property type="entry name" value="RNI-like"/>
    <property type="match status" value="1"/>
</dbReference>
<dbReference type="AlphaFoldDB" id="A0A2H3B6A0"/>
<proteinExistence type="predicted"/>
<name>A0A2H3B6A0_9AGAR</name>
<evidence type="ECO:0008006" key="3">
    <source>
        <dbReference type="Google" id="ProtNLM"/>
    </source>
</evidence>
<dbReference type="EMBL" id="KZ293475">
    <property type="protein sequence ID" value="PBK61538.1"/>
    <property type="molecule type" value="Genomic_DNA"/>
</dbReference>
<keyword evidence="2" id="KW-1185">Reference proteome</keyword>
<accession>A0A2H3B6A0</accession>
<protein>
    <recommendedName>
        <fullName evidence="3">F-box domain-containing protein</fullName>
    </recommendedName>
</protein>
<evidence type="ECO:0000313" key="1">
    <source>
        <dbReference type="EMBL" id="PBK61538.1"/>
    </source>
</evidence>
<gene>
    <name evidence="1" type="ORF">ARMSODRAFT_1008753</name>
</gene>
<organism evidence="1 2">
    <name type="scientific">Armillaria solidipes</name>
    <dbReference type="NCBI Taxonomy" id="1076256"/>
    <lineage>
        <taxon>Eukaryota</taxon>
        <taxon>Fungi</taxon>
        <taxon>Dikarya</taxon>
        <taxon>Basidiomycota</taxon>
        <taxon>Agaricomycotina</taxon>
        <taxon>Agaricomycetes</taxon>
        <taxon>Agaricomycetidae</taxon>
        <taxon>Agaricales</taxon>
        <taxon>Marasmiineae</taxon>
        <taxon>Physalacriaceae</taxon>
        <taxon>Armillaria</taxon>
    </lineage>
</organism>